<evidence type="ECO:0000313" key="2">
    <source>
        <dbReference type="Proteomes" id="UP000186469"/>
    </source>
</evidence>
<name>A0A1M7TQ05_9BACT</name>
<evidence type="ECO:0000313" key="1">
    <source>
        <dbReference type="EMBL" id="SHN72795.1"/>
    </source>
</evidence>
<dbReference type="EMBL" id="FRDI01000018">
    <property type="protein sequence ID" value="SHN72795.1"/>
    <property type="molecule type" value="Genomic_DNA"/>
</dbReference>
<dbReference type="Proteomes" id="UP000186469">
    <property type="component" value="Unassembled WGS sequence"/>
</dbReference>
<organism evidence="1 2">
    <name type="scientific">Desulfovibrio litoralis DSM 11393</name>
    <dbReference type="NCBI Taxonomy" id="1121455"/>
    <lineage>
        <taxon>Bacteria</taxon>
        <taxon>Pseudomonadati</taxon>
        <taxon>Thermodesulfobacteriota</taxon>
        <taxon>Desulfovibrionia</taxon>
        <taxon>Desulfovibrionales</taxon>
        <taxon>Desulfovibrionaceae</taxon>
        <taxon>Desulfovibrio</taxon>
    </lineage>
</organism>
<protein>
    <submittedName>
        <fullName evidence="1">Uncharacterized protein</fullName>
    </submittedName>
</protein>
<dbReference type="AlphaFoldDB" id="A0A1M7TQ05"/>
<dbReference type="OrthoDB" id="5457964at2"/>
<proteinExistence type="predicted"/>
<sequence>MAKTGLANKIFINLEFNFETYQLKETSKEAQKHNEGLQDTFSLLKEVKAAKEIYLALGVEQLLLNQELARYANSPEEANSIKKAIEQLQDARKSLTVVNDSQAYQKATETYPSKNKEAGLPIDSFRAFLKSHSTRLTNRMASPLSVTEKNILRQRKENLAMIKEVYIEMQREALGLPKAPEKSRGLSL</sequence>
<dbReference type="RefSeq" id="WP_072698014.1">
    <property type="nucleotide sequence ID" value="NZ_FRDI01000018.1"/>
</dbReference>
<accession>A0A1M7TQ05</accession>
<dbReference type="STRING" id="1121455.SAMN02745728_02353"/>
<keyword evidence="2" id="KW-1185">Reference proteome</keyword>
<reference evidence="1 2" key="1">
    <citation type="submission" date="2016-12" db="EMBL/GenBank/DDBJ databases">
        <authorList>
            <person name="Song W.-J."/>
            <person name="Kurnit D.M."/>
        </authorList>
    </citation>
    <scope>NUCLEOTIDE SEQUENCE [LARGE SCALE GENOMIC DNA]</scope>
    <source>
        <strain evidence="1 2">DSM 11393</strain>
    </source>
</reference>
<gene>
    <name evidence="1" type="ORF">SAMN02745728_02353</name>
</gene>